<reference evidence="1 2" key="1">
    <citation type="submission" date="2016-10" db="EMBL/GenBank/DDBJ databases">
        <authorList>
            <person name="Varghese N."/>
            <person name="Submissions S."/>
        </authorList>
    </citation>
    <scope>NUCLEOTIDE SEQUENCE [LARGE SCALE GENOMIC DNA]</scope>
    <source>
        <strain evidence="1 2">WC1T17</strain>
    </source>
</reference>
<name>A0ABY1AD26_9LACO</name>
<evidence type="ECO:0000313" key="2">
    <source>
        <dbReference type="Proteomes" id="UP000182089"/>
    </source>
</evidence>
<protein>
    <recommendedName>
        <fullName evidence="3">Bacteriocin immunity protein</fullName>
    </recommendedName>
</protein>
<evidence type="ECO:0000313" key="1">
    <source>
        <dbReference type="EMBL" id="SEM89362.1"/>
    </source>
</evidence>
<dbReference type="Proteomes" id="UP000182089">
    <property type="component" value="Unassembled WGS sequence"/>
</dbReference>
<organism evidence="1 2">
    <name type="scientific">Ligilactobacillus ruminis</name>
    <dbReference type="NCBI Taxonomy" id="1623"/>
    <lineage>
        <taxon>Bacteria</taxon>
        <taxon>Bacillati</taxon>
        <taxon>Bacillota</taxon>
        <taxon>Bacilli</taxon>
        <taxon>Lactobacillales</taxon>
        <taxon>Lactobacillaceae</taxon>
        <taxon>Ligilactobacillus</taxon>
    </lineage>
</organism>
<sequence length="95" mass="10563">MKSKQELVLALTAFKEAVNNHYVAGLIDETLLKLKKSDNTVQEAKYVYQRLNQVMLAEHLTLNDDAKAALKNIKEISESKGAWGGLNSFNTANVL</sequence>
<comment type="caution">
    <text evidence="1">The sequence shown here is derived from an EMBL/GenBank/DDBJ whole genome shotgun (WGS) entry which is preliminary data.</text>
</comment>
<dbReference type="Gene3D" id="1.20.1440.140">
    <property type="match status" value="1"/>
</dbReference>
<dbReference type="EMBL" id="FOCC01000012">
    <property type="protein sequence ID" value="SEM89362.1"/>
    <property type="molecule type" value="Genomic_DNA"/>
</dbReference>
<dbReference type="InterPro" id="IPR053739">
    <property type="entry name" value="Bact_Immunity_Domain_sf"/>
</dbReference>
<proteinExistence type="predicted"/>
<accession>A0ABY1AD26</accession>
<gene>
    <name evidence="1" type="ORF">SAMN05216431_11245</name>
</gene>
<evidence type="ECO:0008006" key="3">
    <source>
        <dbReference type="Google" id="ProtNLM"/>
    </source>
</evidence>